<keyword evidence="4" id="KW-0862">Zinc</keyword>
<dbReference type="InterPro" id="IPR020058">
    <property type="entry name" value="Glu/Gln-tRNA-synth_Ib_cat-dom"/>
</dbReference>
<dbReference type="PROSITE" id="PS00178">
    <property type="entry name" value="AA_TRNA_LIGASE_I"/>
    <property type="match status" value="1"/>
</dbReference>
<dbReference type="EC" id="6.1.1.-" evidence="9"/>
<comment type="caution">
    <text evidence="9">The sequence shown here is derived from an EMBL/GenBank/DDBJ whole genome shotgun (WGS) entry which is preliminary data.</text>
</comment>
<gene>
    <name evidence="9" type="ORF">GR183_09155</name>
</gene>
<sequence>MPTSSRPVYRFAPSPNGHLHLGHALSGLLNYEAAREAGGRFLLRIEDIDIIRCTPELTREMLEDLAWLGLSWEEPVRRQSDDFNDYRAALARLDEMGLIYRGYLTRSEIKAHVAAHEAGARDYPRDPDGAPIYPGDEAVLSAEEIKRRKSSNAPFALRLDMEKALARIGKPLTWREAGSGPNGEHGLLVADPASWGDVVLARKDTPTSYHLSVVVDDALQGVTHVMRGQDLFFATAVHRLLQALLDLPEPVYHHHRLILGPDGRKLSKSSRDTSLRELRAAGHTPADIRAMIALR</sequence>
<dbReference type="GO" id="GO:0005524">
    <property type="term" value="F:ATP binding"/>
    <property type="evidence" value="ECO:0007669"/>
    <property type="project" value="UniProtKB-KW"/>
</dbReference>
<dbReference type="GO" id="GO:0004818">
    <property type="term" value="F:glutamate-tRNA ligase activity"/>
    <property type="evidence" value="ECO:0007669"/>
    <property type="project" value="TreeGrafter"/>
</dbReference>
<dbReference type="GO" id="GO:0006424">
    <property type="term" value="P:glutamyl-tRNA aminoacylation"/>
    <property type="evidence" value="ECO:0007669"/>
    <property type="project" value="TreeGrafter"/>
</dbReference>
<keyword evidence="3 7" id="KW-0547">Nucleotide-binding</keyword>
<evidence type="ECO:0000313" key="10">
    <source>
        <dbReference type="Proteomes" id="UP000433101"/>
    </source>
</evidence>
<evidence type="ECO:0000256" key="7">
    <source>
        <dbReference type="RuleBase" id="RU363037"/>
    </source>
</evidence>
<dbReference type="NCBIfam" id="NF004315">
    <property type="entry name" value="PRK05710.1-4"/>
    <property type="match status" value="1"/>
</dbReference>
<comment type="similarity">
    <text evidence="7">Belongs to the class-I aminoacyl-tRNA synthetase family.</text>
</comment>
<protein>
    <submittedName>
        <fullName evidence="9">tRNA glutamyl-Q(34) synthetase GluQRS</fullName>
        <ecNumber evidence="9">6.1.1.-</ecNumber>
    </submittedName>
</protein>
<evidence type="ECO:0000256" key="6">
    <source>
        <dbReference type="ARBA" id="ARBA00023146"/>
    </source>
</evidence>
<dbReference type="Gene3D" id="3.40.50.620">
    <property type="entry name" value="HUPs"/>
    <property type="match status" value="1"/>
</dbReference>
<evidence type="ECO:0000313" key="9">
    <source>
        <dbReference type="EMBL" id="MXN65073.1"/>
    </source>
</evidence>
<dbReference type="RefSeq" id="WP_160775296.1">
    <property type="nucleotide sequence ID" value="NZ_WUMV01000003.1"/>
</dbReference>
<evidence type="ECO:0000256" key="4">
    <source>
        <dbReference type="ARBA" id="ARBA00022833"/>
    </source>
</evidence>
<dbReference type="GO" id="GO:0005829">
    <property type="term" value="C:cytosol"/>
    <property type="evidence" value="ECO:0007669"/>
    <property type="project" value="TreeGrafter"/>
</dbReference>
<dbReference type="PANTHER" id="PTHR43311:SF1">
    <property type="entry name" value="GLUTAMYL-Q TRNA(ASP) SYNTHETASE"/>
    <property type="match status" value="1"/>
</dbReference>
<dbReference type="Proteomes" id="UP000433101">
    <property type="component" value="Unassembled WGS sequence"/>
</dbReference>
<accession>A0A7X3LU08</accession>
<organism evidence="9 10">
    <name type="scientific">Stappia sediminis</name>
    <dbReference type="NCBI Taxonomy" id="2692190"/>
    <lineage>
        <taxon>Bacteria</taxon>
        <taxon>Pseudomonadati</taxon>
        <taxon>Pseudomonadota</taxon>
        <taxon>Alphaproteobacteria</taxon>
        <taxon>Hyphomicrobiales</taxon>
        <taxon>Stappiaceae</taxon>
        <taxon>Stappia</taxon>
    </lineage>
</organism>
<evidence type="ECO:0000259" key="8">
    <source>
        <dbReference type="Pfam" id="PF00749"/>
    </source>
</evidence>
<keyword evidence="2" id="KW-0479">Metal-binding</keyword>
<reference evidence="9 10" key="1">
    <citation type="submission" date="2019-12" db="EMBL/GenBank/DDBJ databases">
        <authorList>
            <person name="Li M."/>
        </authorList>
    </citation>
    <scope>NUCLEOTIDE SEQUENCE [LARGE SCALE GENOMIC DNA]</scope>
    <source>
        <strain evidence="9 10">GBMRC 2046</strain>
    </source>
</reference>
<keyword evidence="1 7" id="KW-0436">Ligase</keyword>
<dbReference type="EMBL" id="WUMV01000003">
    <property type="protein sequence ID" value="MXN65073.1"/>
    <property type="molecule type" value="Genomic_DNA"/>
</dbReference>
<evidence type="ECO:0000256" key="5">
    <source>
        <dbReference type="ARBA" id="ARBA00022840"/>
    </source>
</evidence>
<evidence type="ECO:0000256" key="3">
    <source>
        <dbReference type="ARBA" id="ARBA00022741"/>
    </source>
</evidence>
<keyword evidence="6 7" id="KW-0030">Aminoacyl-tRNA synthetase</keyword>
<name>A0A7X3LU08_9HYPH</name>
<dbReference type="PRINTS" id="PR00987">
    <property type="entry name" value="TRNASYNTHGLU"/>
</dbReference>
<evidence type="ECO:0000256" key="2">
    <source>
        <dbReference type="ARBA" id="ARBA00022723"/>
    </source>
</evidence>
<dbReference type="PANTHER" id="PTHR43311">
    <property type="entry name" value="GLUTAMATE--TRNA LIGASE"/>
    <property type="match status" value="1"/>
</dbReference>
<proteinExistence type="inferred from homology"/>
<feature type="domain" description="Glutamyl/glutaminyl-tRNA synthetase class Ib catalytic" evidence="8">
    <location>
        <begin position="10"/>
        <end position="294"/>
    </location>
</feature>
<dbReference type="AlphaFoldDB" id="A0A7X3LU08"/>
<dbReference type="Pfam" id="PF00749">
    <property type="entry name" value="tRNA-synt_1c"/>
    <property type="match status" value="1"/>
</dbReference>
<dbReference type="InterPro" id="IPR000924">
    <property type="entry name" value="Glu/Gln-tRNA-synth"/>
</dbReference>
<dbReference type="InterPro" id="IPR049940">
    <property type="entry name" value="GluQ/Sye"/>
</dbReference>
<keyword evidence="10" id="KW-1185">Reference proteome</keyword>
<keyword evidence="5 7" id="KW-0067">ATP-binding</keyword>
<evidence type="ECO:0000256" key="1">
    <source>
        <dbReference type="ARBA" id="ARBA00022598"/>
    </source>
</evidence>
<keyword evidence="7" id="KW-0648">Protein biosynthesis</keyword>
<dbReference type="InterPro" id="IPR014729">
    <property type="entry name" value="Rossmann-like_a/b/a_fold"/>
</dbReference>
<dbReference type="SUPFAM" id="SSF52374">
    <property type="entry name" value="Nucleotidylyl transferase"/>
    <property type="match status" value="1"/>
</dbReference>
<dbReference type="InterPro" id="IPR001412">
    <property type="entry name" value="aa-tRNA-synth_I_CS"/>
</dbReference>